<protein>
    <submittedName>
        <fullName evidence="1">Uncharacterized protein</fullName>
    </submittedName>
</protein>
<dbReference type="EnsemblMetazoa" id="CJA40025.1">
    <property type="protein sequence ID" value="CJA40025.1"/>
    <property type="gene ID" value="WBGene00215873"/>
</dbReference>
<keyword evidence="2" id="KW-1185">Reference proteome</keyword>
<dbReference type="AlphaFoldDB" id="A0A8R1EQT1"/>
<dbReference type="Proteomes" id="UP000005237">
    <property type="component" value="Unassembled WGS sequence"/>
</dbReference>
<evidence type="ECO:0000313" key="1">
    <source>
        <dbReference type="EnsemblMetazoa" id="CJA40025.1"/>
    </source>
</evidence>
<reference evidence="1" key="2">
    <citation type="submission" date="2022-06" db="UniProtKB">
        <authorList>
            <consortium name="EnsemblMetazoa"/>
        </authorList>
    </citation>
    <scope>IDENTIFICATION</scope>
    <source>
        <strain evidence="1">DF5081</strain>
    </source>
</reference>
<reference evidence="2" key="1">
    <citation type="submission" date="2010-08" db="EMBL/GenBank/DDBJ databases">
        <authorList>
            <consortium name="Caenorhabditis japonica Sequencing Consortium"/>
            <person name="Wilson R.K."/>
        </authorList>
    </citation>
    <scope>NUCLEOTIDE SEQUENCE [LARGE SCALE GENOMIC DNA]</scope>
    <source>
        <strain evidence="2">DF5081</strain>
    </source>
</reference>
<proteinExistence type="predicted"/>
<name>A0A8R1EQT1_CAEJA</name>
<accession>A0A8R1EQT1</accession>
<evidence type="ECO:0000313" key="2">
    <source>
        <dbReference type="Proteomes" id="UP000005237"/>
    </source>
</evidence>
<sequence>MEIDDEKEFQWISAHIIEWKPSGLWHEMACSSSAPNICLRSHKALCRDFMISARCLEGEESTESVHSFVVVQYKPQHTDNVDDNDENKRVQFVRCVCVCACALCIYIQEERNVMGKKGRRRGLYSALGDAVIFFAPIVEPVRARLEGQ</sequence>
<organism evidence="1 2">
    <name type="scientific">Caenorhabditis japonica</name>
    <dbReference type="NCBI Taxonomy" id="281687"/>
    <lineage>
        <taxon>Eukaryota</taxon>
        <taxon>Metazoa</taxon>
        <taxon>Ecdysozoa</taxon>
        <taxon>Nematoda</taxon>
        <taxon>Chromadorea</taxon>
        <taxon>Rhabditida</taxon>
        <taxon>Rhabditina</taxon>
        <taxon>Rhabditomorpha</taxon>
        <taxon>Rhabditoidea</taxon>
        <taxon>Rhabditidae</taxon>
        <taxon>Peloderinae</taxon>
        <taxon>Caenorhabditis</taxon>
    </lineage>
</organism>